<dbReference type="GeneID" id="97609786"/>
<evidence type="ECO:0000313" key="1">
    <source>
        <dbReference type="EMBL" id="PWR71202.1"/>
    </source>
</evidence>
<proteinExistence type="predicted"/>
<dbReference type="AlphaFoldDB" id="A0A2V2MT56"/>
<dbReference type="EMBL" id="QGMZ01000031">
    <property type="protein sequence ID" value="PWR71202.1"/>
    <property type="molecule type" value="Genomic_DNA"/>
</dbReference>
<dbReference type="OrthoDB" id="56523at2157"/>
<accession>A0A2V2MT56</accession>
<sequence>MSDNAAFRRYEREPAKRVFAAELREAFHHFREGTDEKSPTFILLPTGERCNRIFIAGTLTEKKKSEGEAVFYQIRVMDPTGTFFVSAGSYQPEALHQISTIESPAHVVVIGKPGVFQSPDGRNLVSVRAESITAVDKSVVDCWILDTARLSLDRIEKNTDDADHQKAAEIYQRALDSWRPKIKDALSSIQI</sequence>
<evidence type="ECO:0000313" key="2">
    <source>
        <dbReference type="Proteomes" id="UP000245934"/>
    </source>
</evidence>
<keyword evidence="2" id="KW-1185">Reference proteome</keyword>
<comment type="caution">
    <text evidence="1">The sequence shown here is derived from an EMBL/GenBank/DDBJ whole genome shotgun (WGS) entry which is preliminary data.</text>
</comment>
<protein>
    <submittedName>
        <fullName evidence="1">Nucleic acid-binding protein</fullName>
    </submittedName>
</protein>
<name>A0A2V2MT56_9EURY</name>
<dbReference type="RefSeq" id="WP_109941689.1">
    <property type="nucleotide sequence ID" value="NZ_CP176366.1"/>
</dbReference>
<gene>
    <name evidence="1" type="ORF">DLD82_13665</name>
</gene>
<dbReference type="Proteomes" id="UP000245934">
    <property type="component" value="Unassembled WGS sequence"/>
</dbReference>
<organism evidence="1 2">
    <name type="scientific">Methanospirillum stamsii</name>
    <dbReference type="NCBI Taxonomy" id="1277351"/>
    <lineage>
        <taxon>Archaea</taxon>
        <taxon>Methanobacteriati</taxon>
        <taxon>Methanobacteriota</taxon>
        <taxon>Stenosarchaea group</taxon>
        <taxon>Methanomicrobia</taxon>
        <taxon>Methanomicrobiales</taxon>
        <taxon>Methanospirillaceae</taxon>
        <taxon>Methanospirillum</taxon>
    </lineage>
</organism>
<reference evidence="1 2" key="1">
    <citation type="submission" date="2018-05" db="EMBL/GenBank/DDBJ databases">
        <title>Draft genome of Methanospirillum stamsii Pt1.</title>
        <authorList>
            <person name="Dueholm M.S."/>
            <person name="Nielsen P.H."/>
            <person name="Bakmann L.F."/>
            <person name="Otzen D.E."/>
        </authorList>
    </citation>
    <scope>NUCLEOTIDE SEQUENCE [LARGE SCALE GENOMIC DNA]</scope>
    <source>
        <strain evidence="1 2">Pt1</strain>
    </source>
</reference>